<dbReference type="InterPro" id="IPR007630">
    <property type="entry name" value="RNA_pol_sigma70_r4"/>
</dbReference>
<evidence type="ECO:0000256" key="5">
    <source>
        <dbReference type="ARBA" id="ARBA00023163"/>
    </source>
</evidence>
<dbReference type="InterPro" id="IPR014284">
    <property type="entry name" value="RNA_pol_sigma-70_dom"/>
</dbReference>
<dbReference type="GO" id="GO:0003677">
    <property type="term" value="F:DNA binding"/>
    <property type="evidence" value="ECO:0007669"/>
    <property type="project" value="UniProtKB-KW"/>
</dbReference>
<evidence type="ECO:0000313" key="8">
    <source>
        <dbReference type="Proteomes" id="UP000288805"/>
    </source>
</evidence>
<organism evidence="7 8">
    <name type="scientific">Vitis vinifera</name>
    <name type="common">Grape</name>
    <dbReference type="NCBI Taxonomy" id="29760"/>
    <lineage>
        <taxon>Eukaryota</taxon>
        <taxon>Viridiplantae</taxon>
        <taxon>Streptophyta</taxon>
        <taxon>Embryophyta</taxon>
        <taxon>Tracheophyta</taxon>
        <taxon>Spermatophyta</taxon>
        <taxon>Magnoliopsida</taxon>
        <taxon>eudicotyledons</taxon>
        <taxon>Gunneridae</taxon>
        <taxon>Pentapetalae</taxon>
        <taxon>rosids</taxon>
        <taxon>Vitales</taxon>
        <taxon>Vitaceae</taxon>
        <taxon>Viteae</taxon>
        <taxon>Vitis</taxon>
    </lineage>
</organism>
<dbReference type="InterPro" id="IPR000943">
    <property type="entry name" value="RNA_pol_sigma70"/>
</dbReference>
<dbReference type="InterPro" id="IPR013324">
    <property type="entry name" value="RNA_pol_sigma_r3/r4-like"/>
</dbReference>
<dbReference type="InterPro" id="IPR007627">
    <property type="entry name" value="RNA_pol_sigma70_r2"/>
</dbReference>
<dbReference type="PRINTS" id="PR00046">
    <property type="entry name" value="SIGMA70FCT"/>
</dbReference>
<dbReference type="Pfam" id="PF04539">
    <property type="entry name" value="Sigma70_r3"/>
    <property type="match status" value="1"/>
</dbReference>
<comment type="similarity">
    <text evidence="1">Belongs to the sigma-70 factor family.</text>
</comment>
<dbReference type="InterPro" id="IPR036388">
    <property type="entry name" value="WH-like_DNA-bd_sf"/>
</dbReference>
<evidence type="ECO:0000256" key="1">
    <source>
        <dbReference type="ARBA" id="ARBA00007788"/>
    </source>
</evidence>
<evidence type="ECO:0000256" key="4">
    <source>
        <dbReference type="ARBA" id="ARBA00023125"/>
    </source>
</evidence>
<keyword evidence="2" id="KW-0805">Transcription regulation</keyword>
<dbReference type="Gene3D" id="1.10.10.10">
    <property type="entry name" value="Winged helix-like DNA-binding domain superfamily/Winged helix DNA-binding domain"/>
    <property type="match status" value="2"/>
</dbReference>
<dbReference type="AlphaFoldDB" id="A0A438IUM7"/>
<evidence type="ECO:0000256" key="3">
    <source>
        <dbReference type="ARBA" id="ARBA00023082"/>
    </source>
</evidence>
<comment type="caution">
    <text evidence="7">The sequence shown here is derived from an EMBL/GenBank/DDBJ whole genome shotgun (WGS) entry which is preliminary data.</text>
</comment>
<dbReference type="PANTHER" id="PTHR30603">
    <property type="entry name" value="RNA POLYMERASE SIGMA FACTOR RPO"/>
    <property type="match status" value="1"/>
</dbReference>
<name>A0A438IUM7_VITVI</name>
<gene>
    <name evidence="7" type="primary">SIGD_1</name>
    <name evidence="7" type="ORF">CK203_024547</name>
</gene>
<keyword evidence="4" id="KW-0238">DNA-binding</keyword>
<protein>
    <submittedName>
        <fullName evidence="7">RNA polymerase sigma factor sigD, chloroplastic</fullName>
    </submittedName>
</protein>
<reference evidence="7 8" key="1">
    <citation type="journal article" date="2018" name="PLoS Genet.">
        <title>Population sequencing reveals clonal diversity and ancestral inbreeding in the grapevine cultivar Chardonnay.</title>
        <authorList>
            <person name="Roach M.J."/>
            <person name="Johnson D.L."/>
            <person name="Bohlmann J."/>
            <person name="van Vuuren H.J."/>
            <person name="Jones S.J."/>
            <person name="Pretorius I.S."/>
            <person name="Schmidt S.A."/>
            <person name="Borneman A.R."/>
        </authorList>
    </citation>
    <scope>NUCLEOTIDE SEQUENCE [LARGE SCALE GENOMIC DNA]</scope>
    <source>
        <strain evidence="8">cv. Chardonnay</strain>
        <tissue evidence="7">Leaf</tissue>
    </source>
</reference>
<dbReference type="Pfam" id="PF04545">
    <property type="entry name" value="Sigma70_r4"/>
    <property type="match status" value="1"/>
</dbReference>
<proteinExistence type="inferred from homology"/>
<keyword evidence="5" id="KW-0804">Transcription</keyword>
<evidence type="ECO:0000313" key="7">
    <source>
        <dbReference type="EMBL" id="RVX00434.1"/>
    </source>
</evidence>
<dbReference type="GO" id="GO:0006352">
    <property type="term" value="P:DNA-templated transcription initiation"/>
    <property type="evidence" value="ECO:0007669"/>
    <property type="project" value="InterPro"/>
</dbReference>
<sequence>MAIATAIAICSSPSQYSPALSSFQTTPSLKTLNHPPLLLPPSPSSTFVLVSDDDAVVAAAAAEAVALASAAVEAARAAVWAAGEAGEEEGGGCRVVRVRRRGVEALGMVEKWDGEEVHEVSFGAARSAVLTPREEAEFCLCLKEEAGLEAARRRIAETREHEPTSNQWAEAVGIKRSSLDKMLCNGRESRERINQSYRRLVVSIAARYQGKGLSLQDLIQEGSIGLLRGAERFDPDRGYKLSTYVYWWIRQAIVRAIANKSRIIRLPGSICEMVAKIAEARTVLSRRLRRLPTYDEIAEFIDVNVSTVRLVSERSRTPISVDQAVTSQGCMTLQTLSALSLKGFHIYKVKRNSYMYSIRKVLGAIFEIIPGPDETTPQKMVKRQLMKQEVERALNTLCEREAYILRLYFGINGETPLSFEEIGRLMKLSRERVRQINSIALSKLRQTSVVDYLKLYMM</sequence>
<evidence type="ECO:0000256" key="2">
    <source>
        <dbReference type="ARBA" id="ARBA00023015"/>
    </source>
</evidence>
<dbReference type="InterPro" id="IPR050239">
    <property type="entry name" value="Sigma-70_RNA_pol_init_factors"/>
</dbReference>
<dbReference type="InterPro" id="IPR007624">
    <property type="entry name" value="RNA_pol_sigma70_r3"/>
</dbReference>
<accession>A0A438IUM7</accession>
<dbReference type="NCBIfam" id="TIGR02937">
    <property type="entry name" value="sigma70-ECF"/>
    <property type="match status" value="1"/>
</dbReference>
<dbReference type="GO" id="GO:0071482">
    <property type="term" value="P:cellular response to light stimulus"/>
    <property type="evidence" value="ECO:0007669"/>
    <property type="project" value="UniProtKB-ARBA"/>
</dbReference>
<dbReference type="CDD" id="cd06171">
    <property type="entry name" value="Sigma70_r4"/>
    <property type="match status" value="1"/>
</dbReference>
<keyword evidence="3" id="KW-0731">Sigma factor</keyword>
<dbReference type="Pfam" id="PF04542">
    <property type="entry name" value="Sigma70_r2"/>
    <property type="match status" value="1"/>
</dbReference>
<evidence type="ECO:0000259" key="6">
    <source>
        <dbReference type="PROSITE" id="PS00715"/>
    </source>
</evidence>
<dbReference type="SUPFAM" id="SSF88946">
    <property type="entry name" value="Sigma2 domain of RNA polymerase sigma factors"/>
    <property type="match status" value="1"/>
</dbReference>
<dbReference type="Proteomes" id="UP000288805">
    <property type="component" value="Unassembled WGS sequence"/>
</dbReference>
<dbReference type="PROSITE" id="PS00715">
    <property type="entry name" value="SIGMA70_1"/>
    <property type="match status" value="1"/>
</dbReference>
<dbReference type="InterPro" id="IPR013325">
    <property type="entry name" value="RNA_pol_sigma_r2"/>
</dbReference>
<feature type="domain" description="RNA polymerase sigma-70" evidence="6">
    <location>
        <begin position="217"/>
        <end position="230"/>
    </location>
</feature>
<dbReference type="GO" id="GO:0016987">
    <property type="term" value="F:sigma factor activity"/>
    <property type="evidence" value="ECO:0007669"/>
    <property type="project" value="UniProtKB-KW"/>
</dbReference>
<dbReference type="EMBL" id="QGNW01000082">
    <property type="protein sequence ID" value="RVX00434.1"/>
    <property type="molecule type" value="Genomic_DNA"/>
</dbReference>
<dbReference type="Gene3D" id="1.10.601.10">
    <property type="entry name" value="RNA Polymerase Primary Sigma Factor"/>
    <property type="match status" value="1"/>
</dbReference>
<dbReference type="PANTHER" id="PTHR30603:SF47">
    <property type="entry name" value="RNA POLYMERASE SIGMA FACTOR SIGD, CHLOROPLASTIC"/>
    <property type="match status" value="1"/>
</dbReference>
<dbReference type="SUPFAM" id="SSF88659">
    <property type="entry name" value="Sigma3 and sigma4 domains of RNA polymerase sigma factors"/>
    <property type="match status" value="2"/>
</dbReference>